<organism evidence="3 4">
    <name type="scientific">Rugamonas brunnea</name>
    <dbReference type="NCBI Taxonomy" id="2758569"/>
    <lineage>
        <taxon>Bacteria</taxon>
        <taxon>Pseudomonadati</taxon>
        <taxon>Pseudomonadota</taxon>
        <taxon>Betaproteobacteria</taxon>
        <taxon>Burkholderiales</taxon>
        <taxon>Oxalobacteraceae</taxon>
        <taxon>Telluria group</taxon>
        <taxon>Rugamonas</taxon>
    </lineage>
</organism>
<feature type="transmembrane region" description="Helical" evidence="1">
    <location>
        <begin position="38"/>
        <end position="55"/>
    </location>
</feature>
<feature type="transmembrane region" description="Helical" evidence="1">
    <location>
        <begin position="67"/>
        <end position="85"/>
    </location>
</feature>
<feature type="domain" description="SMODS and SLOG-associating 2TM effector" evidence="2">
    <location>
        <begin position="7"/>
        <end position="194"/>
    </location>
</feature>
<protein>
    <submittedName>
        <fullName evidence="3">SLATT domain-containing protein</fullName>
    </submittedName>
</protein>
<feature type="transmembrane region" description="Helical" evidence="1">
    <location>
        <begin position="179"/>
        <end position="200"/>
    </location>
</feature>
<dbReference type="Pfam" id="PF18160">
    <property type="entry name" value="SLATT_5"/>
    <property type="match status" value="1"/>
</dbReference>
<dbReference type="NCBIfam" id="NF033631">
    <property type="entry name" value="SLATT_5"/>
    <property type="match status" value="1"/>
</dbReference>
<sequence length="205" mass="23238">MSNIVDSAKTLGDKIWFSREAWARAESRLLSNQGHAQRLLVVYSVYSLCFAIALLKYKVVSDDFQNIFSVVLAVMLMALSLHLNTRNFRDRAQQFKSGYLKLMDIESRIMQVALQRTPQAMLDDYNDLVASYKQLLNDVENHTTGDALLARYRAGAERGGAALTVLERSHVFLLQAWRALWLAVFYLGPVLALAVCYVGIRNNLF</sequence>
<dbReference type="EMBL" id="JACEZT010000031">
    <property type="protein sequence ID" value="MBA5640292.1"/>
    <property type="molecule type" value="Genomic_DNA"/>
</dbReference>
<name>A0A7W2EX98_9BURK</name>
<keyword evidence="1" id="KW-1133">Transmembrane helix</keyword>
<dbReference type="InterPro" id="IPR041115">
    <property type="entry name" value="SLATT_5"/>
</dbReference>
<reference evidence="3 4" key="1">
    <citation type="submission" date="2020-07" db="EMBL/GenBank/DDBJ databases">
        <title>Novel species isolated from subtropical streams in China.</title>
        <authorList>
            <person name="Lu H."/>
        </authorList>
    </citation>
    <scope>NUCLEOTIDE SEQUENCE [LARGE SCALE GENOMIC DNA]</scope>
    <source>
        <strain evidence="3 4">LX20W</strain>
    </source>
</reference>
<evidence type="ECO:0000259" key="2">
    <source>
        <dbReference type="Pfam" id="PF18160"/>
    </source>
</evidence>
<keyword evidence="1" id="KW-0812">Transmembrane</keyword>
<accession>A0A7W2EX98</accession>
<gene>
    <name evidence="3" type="ORF">H3H37_24820</name>
</gene>
<dbReference type="RefSeq" id="WP_182167578.1">
    <property type="nucleotide sequence ID" value="NZ_JACEZT010000031.1"/>
</dbReference>
<keyword evidence="4" id="KW-1185">Reference proteome</keyword>
<comment type="caution">
    <text evidence="3">The sequence shown here is derived from an EMBL/GenBank/DDBJ whole genome shotgun (WGS) entry which is preliminary data.</text>
</comment>
<proteinExistence type="predicted"/>
<evidence type="ECO:0000313" key="4">
    <source>
        <dbReference type="Proteomes" id="UP000534388"/>
    </source>
</evidence>
<evidence type="ECO:0000256" key="1">
    <source>
        <dbReference type="SAM" id="Phobius"/>
    </source>
</evidence>
<keyword evidence="1" id="KW-0472">Membrane</keyword>
<dbReference type="Proteomes" id="UP000534388">
    <property type="component" value="Unassembled WGS sequence"/>
</dbReference>
<evidence type="ECO:0000313" key="3">
    <source>
        <dbReference type="EMBL" id="MBA5640292.1"/>
    </source>
</evidence>
<dbReference type="AlphaFoldDB" id="A0A7W2EX98"/>